<dbReference type="SMART" id="SM00342">
    <property type="entry name" value="HTH_ARAC"/>
    <property type="match status" value="1"/>
</dbReference>
<dbReference type="Pfam" id="PF12833">
    <property type="entry name" value="HTH_18"/>
    <property type="match status" value="1"/>
</dbReference>
<dbReference type="PANTHER" id="PTHR43280">
    <property type="entry name" value="ARAC-FAMILY TRANSCRIPTIONAL REGULATOR"/>
    <property type="match status" value="1"/>
</dbReference>
<accession>A0ABY5VEK2</accession>
<keyword evidence="1" id="KW-0805">Transcription regulation</keyword>
<evidence type="ECO:0000259" key="4">
    <source>
        <dbReference type="PROSITE" id="PS01124"/>
    </source>
</evidence>
<evidence type="ECO:0000313" key="6">
    <source>
        <dbReference type="Proteomes" id="UP001060164"/>
    </source>
</evidence>
<organism evidence="5 6">
    <name type="scientific">Ruminococcus gauvreauii</name>
    <dbReference type="NCBI Taxonomy" id="438033"/>
    <lineage>
        <taxon>Bacteria</taxon>
        <taxon>Bacillati</taxon>
        <taxon>Bacillota</taxon>
        <taxon>Clostridia</taxon>
        <taxon>Eubacteriales</taxon>
        <taxon>Oscillospiraceae</taxon>
        <taxon>Ruminococcus</taxon>
    </lineage>
</organism>
<keyword evidence="3" id="KW-0804">Transcription</keyword>
<dbReference type="PROSITE" id="PS00041">
    <property type="entry name" value="HTH_ARAC_FAMILY_1"/>
    <property type="match status" value="1"/>
</dbReference>
<evidence type="ECO:0000256" key="1">
    <source>
        <dbReference type="ARBA" id="ARBA00023015"/>
    </source>
</evidence>
<dbReference type="Pfam" id="PF02311">
    <property type="entry name" value="AraC_binding"/>
    <property type="match status" value="1"/>
</dbReference>
<dbReference type="InterPro" id="IPR009057">
    <property type="entry name" value="Homeodomain-like_sf"/>
</dbReference>
<dbReference type="SUPFAM" id="SSF46689">
    <property type="entry name" value="Homeodomain-like"/>
    <property type="match status" value="2"/>
</dbReference>
<dbReference type="PANTHER" id="PTHR43280:SF28">
    <property type="entry name" value="HTH-TYPE TRANSCRIPTIONAL ACTIVATOR RHAS"/>
    <property type="match status" value="1"/>
</dbReference>
<dbReference type="InterPro" id="IPR020449">
    <property type="entry name" value="Tscrpt_reg_AraC-type_HTH"/>
</dbReference>
<dbReference type="EMBL" id="CP102290">
    <property type="protein sequence ID" value="UWP58787.1"/>
    <property type="molecule type" value="Genomic_DNA"/>
</dbReference>
<dbReference type="InterPro" id="IPR018060">
    <property type="entry name" value="HTH_AraC"/>
</dbReference>
<evidence type="ECO:0000313" key="5">
    <source>
        <dbReference type="EMBL" id="UWP58787.1"/>
    </source>
</evidence>
<dbReference type="SUPFAM" id="SSF51215">
    <property type="entry name" value="Regulatory protein AraC"/>
    <property type="match status" value="1"/>
</dbReference>
<dbReference type="InterPro" id="IPR018062">
    <property type="entry name" value="HTH_AraC-typ_CS"/>
</dbReference>
<sequence>MRIPARGLEPGVLPQSKNFFFASPLTEQECRLFYYIPWCGHFFCTEKYYHKRDQYPYCILMYIQQGLFHIEYRGVTFDAQAGDVILLDLSEPHCYSAYDGLEFLYLHFSGANARELCQYYLSKSPPLIRSKKNQLIRNFLVNTIAFYDMNKYESIIDTSMRVYKCIQLLFANDEMYTSENNPSVETALLYIHEHMTEKLALQDLADLLHLSPYYFSHLFKKETGLSPIEYVINVRMNQAKLLLITTNKSVSDIAFEVGYSSGASFTNVFTDKIGCSPKQFRKLMQ</sequence>
<gene>
    <name evidence="5" type="ORF">NQ502_15640</name>
</gene>
<dbReference type="Proteomes" id="UP001060164">
    <property type="component" value="Chromosome"/>
</dbReference>
<dbReference type="Gene3D" id="1.10.10.60">
    <property type="entry name" value="Homeodomain-like"/>
    <property type="match status" value="2"/>
</dbReference>
<reference evidence="5" key="1">
    <citation type="journal article" date="2022" name="Cell">
        <title>Design, construction, and in vivo augmentation of a complex gut microbiome.</title>
        <authorList>
            <person name="Cheng A.G."/>
            <person name="Ho P.Y."/>
            <person name="Aranda-Diaz A."/>
            <person name="Jain S."/>
            <person name="Yu F.B."/>
            <person name="Meng X."/>
            <person name="Wang M."/>
            <person name="Iakiviak M."/>
            <person name="Nagashima K."/>
            <person name="Zhao A."/>
            <person name="Murugkar P."/>
            <person name="Patil A."/>
            <person name="Atabakhsh K."/>
            <person name="Weakley A."/>
            <person name="Yan J."/>
            <person name="Brumbaugh A.R."/>
            <person name="Higginbottom S."/>
            <person name="Dimas A."/>
            <person name="Shiver A.L."/>
            <person name="Deutschbauer A."/>
            <person name="Neff N."/>
            <person name="Sonnenburg J.L."/>
            <person name="Huang K.C."/>
            <person name="Fischbach M.A."/>
        </authorList>
    </citation>
    <scope>NUCLEOTIDE SEQUENCE</scope>
    <source>
        <strain evidence="5">DSM 19829</strain>
    </source>
</reference>
<dbReference type="InterPro" id="IPR003313">
    <property type="entry name" value="AraC-bd"/>
</dbReference>
<keyword evidence="2" id="KW-0238">DNA-binding</keyword>
<feature type="domain" description="HTH araC/xylS-type" evidence="4">
    <location>
        <begin position="185"/>
        <end position="283"/>
    </location>
</feature>
<evidence type="ECO:0000256" key="3">
    <source>
        <dbReference type="ARBA" id="ARBA00023163"/>
    </source>
</evidence>
<name>A0ABY5VEK2_9FIRM</name>
<evidence type="ECO:0000256" key="2">
    <source>
        <dbReference type="ARBA" id="ARBA00023125"/>
    </source>
</evidence>
<dbReference type="PROSITE" id="PS01124">
    <property type="entry name" value="HTH_ARAC_FAMILY_2"/>
    <property type="match status" value="1"/>
</dbReference>
<proteinExistence type="predicted"/>
<dbReference type="PRINTS" id="PR00032">
    <property type="entry name" value="HTHARAC"/>
</dbReference>
<keyword evidence="6" id="KW-1185">Reference proteome</keyword>
<dbReference type="RefSeq" id="WP_028527456.1">
    <property type="nucleotide sequence ID" value="NZ_CABLBR010000001.1"/>
</dbReference>
<dbReference type="InterPro" id="IPR037923">
    <property type="entry name" value="HTH-like"/>
</dbReference>
<protein>
    <submittedName>
        <fullName evidence="5">AraC family transcriptional regulator</fullName>
    </submittedName>
</protein>